<evidence type="ECO:0000256" key="2">
    <source>
        <dbReference type="ARBA" id="ARBA00005991"/>
    </source>
</evidence>
<dbReference type="InterPro" id="IPR039722">
    <property type="entry name" value="Upf3"/>
</dbReference>
<dbReference type="PANTHER" id="PTHR13112">
    <property type="entry name" value="UPF3 REGULATOR OF NONSENSE TRANSCRIPTS-LIKE PROTEIN"/>
    <property type="match status" value="1"/>
</dbReference>
<feature type="compositionally biased region" description="Basic residues" evidence="5">
    <location>
        <begin position="159"/>
        <end position="169"/>
    </location>
</feature>
<feature type="compositionally biased region" description="Basic and acidic residues" evidence="5">
    <location>
        <begin position="218"/>
        <end position="232"/>
    </location>
</feature>
<proteinExistence type="inferred from homology"/>
<evidence type="ECO:0000313" key="7">
    <source>
        <dbReference type="EMBL" id="KAK1923594.1"/>
    </source>
</evidence>
<comment type="caution">
    <text evidence="7">The sequence shown here is derived from an EMBL/GenBank/DDBJ whole genome shotgun (WGS) entry which is preliminary data.</text>
</comment>
<comment type="subcellular location">
    <subcellularLocation>
        <location evidence="1">Nucleus</location>
    </subcellularLocation>
</comment>
<feature type="region of interest" description="Disordered" evidence="5">
    <location>
        <begin position="132"/>
        <end position="151"/>
    </location>
</feature>
<dbReference type="CDD" id="cd12455">
    <property type="entry name" value="RRM_like_Smg4_UPF3"/>
    <property type="match status" value="1"/>
</dbReference>
<protein>
    <submittedName>
        <fullName evidence="7">Smg-4/UPF3 family-domain-containing protein</fullName>
    </submittedName>
</protein>
<dbReference type="GO" id="GO:0000184">
    <property type="term" value="P:nuclear-transcribed mRNA catabolic process, nonsense-mediated decay"/>
    <property type="evidence" value="ECO:0007669"/>
    <property type="project" value="UniProtKB-KW"/>
</dbReference>
<gene>
    <name evidence="7" type="ORF">DB88DRAFT_491742</name>
</gene>
<reference evidence="7" key="1">
    <citation type="submission" date="2023-02" db="EMBL/GenBank/DDBJ databases">
        <title>Identification and recombinant expression of a fungal hydrolase from Papiliotrema laurentii that hydrolyzes apple cutin and clears colloidal polyester polyurethane.</title>
        <authorList>
            <consortium name="DOE Joint Genome Institute"/>
            <person name="Roman V.A."/>
            <person name="Bojanowski C."/>
            <person name="Crable B.R."/>
            <person name="Wagner D.N."/>
            <person name="Hung C.S."/>
            <person name="Nadeau L.J."/>
            <person name="Schratz L."/>
            <person name="Haridas S."/>
            <person name="Pangilinan J."/>
            <person name="Lipzen A."/>
            <person name="Na H."/>
            <person name="Yan M."/>
            <person name="Ng V."/>
            <person name="Grigoriev I.V."/>
            <person name="Spatafora J.W."/>
            <person name="Barlow D."/>
            <person name="Biffinger J."/>
            <person name="Kelley-Loughnane N."/>
            <person name="Varaljay V.A."/>
            <person name="Crookes-Goodson W.J."/>
        </authorList>
    </citation>
    <scope>NUCLEOTIDE SEQUENCE</scope>
    <source>
        <strain evidence="7">5307AH</strain>
    </source>
</reference>
<keyword evidence="3" id="KW-0866">Nonsense-mediated mRNA decay</keyword>
<dbReference type="Gene3D" id="3.30.70.330">
    <property type="match status" value="1"/>
</dbReference>
<dbReference type="GO" id="GO:0005730">
    <property type="term" value="C:nucleolus"/>
    <property type="evidence" value="ECO:0007669"/>
    <property type="project" value="TreeGrafter"/>
</dbReference>
<keyword evidence="4" id="KW-0539">Nucleus</keyword>
<evidence type="ECO:0000256" key="3">
    <source>
        <dbReference type="ARBA" id="ARBA00023161"/>
    </source>
</evidence>
<dbReference type="InterPro" id="IPR012677">
    <property type="entry name" value="Nucleotide-bd_a/b_plait_sf"/>
</dbReference>
<evidence type="ECO:0000259" key="6">
    <source>
        <dbReference type="Pfam" id="PF03467"/>
    </source>
</evidence>
<feature type="compositionally biased region" description="Basic residues" evidence="5">
    <location>
        <begin position="233"/>
        <end position="243"/>
    </location>
</feature>
<evidence type="ECO:0000256" key="1">
    <source>
        <dbReference type="ARBA" id="ARBA00004123"/>
    </source>
</evidence>
<organism evidence="7 8">
    <name type="scientific">Papiliotrema laurentii</name>
    <name type="common">Cryptococcus laurentii</name>
    <dbReference type="NCBI Taxonomy" id="5418"/>
    <lineage>
        <taxon>Eukaryota</taxon>
        <taxon>Fungi</taxon>
        <taxon>Dikarya</taxon>
        <taxon>Basidiomycota</taxon>
        <taxon>Agaricomycotina</taxon>
        <taxon>Tremellomycetes</taxon>
        <taxon>Tremellales</taxon>
        <taxon>Rhynchogastremaceae</taxon>
        <taxon>Papiliotrema</taxon>
    </lineage>
</organism>
<evidence type="ECO:0000256" key="5">
    <source>
        <dbReference type="SAM" id="MobiDB-lite"/>
    </source>
</evidence>
<sequence>MSRPSTSAPRLKLVIRRLPPSLPEDIFWNSVQAWIKPETCVWRRYVKGTDDEARKAFSRAYVLMTNVDDLVAFHRGFDGHIFRSKTGVEFQAVVEFAPYQKTPHKTKVKVDARQGTIEDDSDYKSYLELLAAPAPPPRPEAPIAPPTSTPLLDHLRATKKSKAKAKAKNQTKGQSKEPREAALASVNKAAAKRAPHDNKVTMIAGKGRGVTIAPATTERPEKSDGADSNEKKPKPKKKPRPKGKPNTGSAPTPNTGRAKGVGAKGAAARPAAAATATASAETARIDM</sequence>
<dbReference type="GO" id="GO:0003729">
    <property type="term" value="F:mRNA binding"/>
    <property type="evidence" value="ECO:0007669"/>
    <property type="project" value="TreeGrafter"/>
</dbReference>
<keyword evidence="8" id="KW-1185">Reference proteome</keyword>
<dbReference type="SUPFAM" id="SSF54928">
    <property type="entry name" value="RNA-binding domain, RBD"/>
    <property type="match status" value="1"/>
</dbReference>
<feature type="domain" description="UPF3" evidence="6">
    <location>
        <begin position="10"/>
        <end position="159"/>
    </location>
</feature>
<dbReference type="Proteomes" id="UP001182556">
    <property type="component" value="Unassembled WGS sequence"/>
</dbReference>
<accession>A0AAD9FNQ4</accession>
<dbReference type="GO" id="GO:0005737">
    <property type="term" value="C:cytoplasm"/>
    <property type="evidence" value="ECO:0007669"/>
    <property type="project" value="TreeGrafter"/>
</dbReference>
<dbReference type="InterPro" id="IPR035979">
    <property type="entry name" value="RBD_domain_sf"/>
</dbReference>
<feature type="compositionally biased region" description="Pro residues" evidence="5">
    <location>
        <begin position="133"/>
        <end position="148"/>
    </location>
</feature>
<evidence type="ECO:0000313" key="8">
    <source>
        <dbReference type="Proteomes" id="UP001182556"/>
    </source>
</evidence>
<name>A0AAD9FNQ4_PAPLA</name>
<feature type="region of interest" description="Disordered" evidence="5">
    <location>
        <begin position="159"/>
        <end position="287"/>
    </location>
</feature>
<comment type="similarity">
    <text evidence="2">Belongs to the RENT3 family.</text>
</comment>
<dbReference type="Pfam" id="PF03467">
    <property type="entry name" value="Smg4_UPF3"/>
    <property type="match status" value="1"/>
</dbReference>
<evidence type="ECO:0000256" key="4">
    <source>
        <dbReference type="ARBA" id="ARBA00023242"/>
    </source>
</evidence>
<dbReference type="GO" id="GO:0045727">
    <property type="term" value="P:positive regulation of translation"/>
    <property type="evidence" value="ECO:0007669"/>
    <property type="project" value="TreeGrafter"/>
</dbReference>
<dbReference type="AlphaFoldDB" id="A0AAD9FNQ4"/>
<dbReference type="PANTHER" id="PTHR13112:SF0">
    <property type="entry name" value="FI21285P1"/>
    <property type="match status" value="1"/>
</dbReference>
<dbReference type="InterPro" id="IPR005120">
    <property type="entry name" value="UPF3_dom"/>
</dbReference>
<feature type="compositionally biased region" description="Low complexity" evidence="5">
    <location>
        <begin position="255"/>
        <end position="287"/>
    </location>
</feature>
<dbReference type="EMBL" id="JAODAN010000006">
    <property type="protein sequence ID" value="KAK1923594.1"/>
    <property type="molecule type" value="Genomic_DNA"/>
</dbReference>